<evidence type="ECO:0000256" key="2">
    <source>
        <dbReference type="ARBA" id="ARBA00023125"/>
    </source>
</evidence>
<dbReference type="EMBL" id="CADCWD010000074">
    <property type="protein sequence ID" value="CAA9542615.1"/>
    <property type="molecule type" value="Genomic_DNA"/>
</dbReference>
<dbReference type="InterPro" id="IPR018490">
    <property type="entry name" value="cNMP-bd_dom_sf"/>
</dbReference>
<dbReference type="AlphaFoldDB" id="A0A6J4U8C3"/>
<accession>A0A6J4U8C3</accession>
<proteinExistence type="predicted"/>
<feature type="domain" description="HTH crp-type" evidence="4">
    <location>
        <begin position="157"/>
        <end position="231"/>
    </location>
</feature>
<dbReference type="Pfam" id="PF00027">
    <property type="entry name" value="cNMP_binding"/>
    <property type="match status" value="1"/>
</dbReference>
<dbReference type="Gene3D" id="1.10.10.10">
    <property type="entry name" value="Winged helix-like DNA-binding domain superfamily/Winged helix DNA-binding domain"/>
    <property type="match status" value="1"/>
</dbReference>
<name>A0A6J4U8C3_9SPHN</name>
<protein>
    <submittedName>
        <fullName evidence="5">cAMP-binding proteins - catabolite gene activator and regulatory subunit of cAMP-dependent protein kinases</fullName>
    </submittedName>
</protein>
<evidence type="ECO:0000256" key="1">
    <source>
        <dbReference type="ARBA" id="ARBA00023015"/>
    </source>
</evidence>
<dbReference type="Gene3D" id="2.60.120.10">
    <property type="entry name" value="Jelly Rolls"/>
    <property type="match status" value="1"/>
</dbReference>
<keyword evidence="2" id="KW-0238">DNA-binding</keyword>
<dbReference type="SUPFAM" id="SSF46785">
    <property type="entry name" value="Winged helix' DNA-binding domain"/>
    <property type="match status" value="1"/>
</dbReference>
<dbReference type="InterPro" id="IPR036388">
    <property type="entry name" value="WH-like_DNA-bd_sf"/>
</dbReference>
<keyword evidence="3" id="KW-0804">Transcription</keyword>
<dbReference type="GO" id="GO:0003677">
    <property type="term" value="F:DNA binding"/>
    <property type="evidence" value="ECO:0007669"/>
    <property type="project" value="UniProtKB-KW"/>
</dbReference>
<evidence type="ECO:0000259" key="4">
    <source>
        <dbReference type="PROSITE" id="PS51063"/>
    </source>
</evidence>
<evidence type="ECO:0000313" key="5">
    <source>
        <dbReference type="EMBL" id="CAA9542615.1"/>
    </source>
</evidence>
<dbReference type="PROSITE" id="PS51063">
    <property type="entry name" value="HTH_CRP_2"/>
    <property type="match status" value="1"/>
</dbReference>
<dbReference type="InterPro" id="IPR012318">
    <property type="entry name" value="HTH_CRP"/>
</dbReference>
<dbReference type="SMART" id="SM00419">
    <property type="entry name" value="HTH_CRP"/>
    <property type="match status" value="1"/>
</dbReference>
<dbReference type="InterPro" id="IPR036390">
    <property type="entry name" value="WH_DNA-bd_sf"/>
</dbReference>
<organism evidence="5">
    <name type="scientific">uncultured Sphingosinicella sp</name>
    <dbReference type="NCBI Taxonomy" id="478748"/>
    <lineage>
        <taxon>Bacteria</taxon>
        <taxon>Pseudomonadati</taxon>
        <taxon>Pseudomonadota</taxon>
        <taxon>Alphaproteobacteria</taxon>
        <taxon>Sphingomonadales</taxon>
        <taxon>Sphingosinicellaceae</taxon>
        <taxon>Sphingosinicella</taxon>
        <taxon>environmental samples</taxon>
    </lineage>
</organism>
<gene>
    <name evidence="5" type="ORF">AVDCRST_MAG23-2162</name>
</gene>
<dbReference type="SUPFAM" id="SSF51206">
    <property type="entry name" value="cAMP-binding domain-like"/>
    <property type="match status" value="1"/>
</dbReference>
<dbReference type="InterPro" id="IPR014710">
    <property type="entry name" value="RmlC-like_jellyroll"/>
</dbReference>
<reference evidence="5" key="1">
    <citation type="submission" date="2020-02" db="EMBL/GenBank/DDBJ databases">
        <authorList>
            <person name="Meier V. D."/>
        </authorList>
    </citation>
    <scope>NUCLEOTIDE SEQUENCE</scope>
    <source>
        <strain evidence="5">AVDCRST_MAG23</strain>
    </source>
</reference>
<dbReference type="SMART" id="SM00100">
    <property type="entry name" value="cNMP"/>
    <property type="match status" value="1"/>
</dbReference>
<sequence length="251" mass="28496">MANDLLATGDTSGMERLLRKLRTRDLVSDKEEEVLRASVAEIVEFPANRVIVKAGVTLSHCTLLIDGMVARYKDLADGQRQIMELHVPGDFLDLHSFLLKRLEHNVGAITAVRAAIVPHDTIRVITEEHPHLGRMLWFSTLLDAAIHRERILSVGRRSAVARIAHLICELQVRLELVGLSDSYRFPLPLTQADLGDATGLTSVHVNRMLKQLRDEELLTFRSGAVVIQDWERLQRLAEFTPDYLYLERRPR</sequence>
<dbReference type="GO" id="GO:0006355">
    <property type="term" value="P:regulation of DNA-templated transcription"/>
    <property type="evidence" value="ECO:0007669"/>
    <property type="project" value="InterPro"/>
</dbReference>
<dbReference type="InterPro" id="IPR000595">
    <property type="entry name" value="cNMP-bd_dom"/>
</dbReference>
<evidence type="ECO:0000256" key="3">
    <source>
        <dbReference type="ARBA" id="ARBA00023163"/>
    </source>
</evidence>
<dbReference type="CDD" id="cd00038">
    <property type="entry name" value="CAP_ED"/>
    <property type="match status" value="1"/>
</dbReference>
<keyword evidence="1" id="KW-0805">Transcription regulation</keyword>
<dbReference type="Pfam" id="PF13545">
    <property type="entry name" value="HTH_Crp_2"/>
    <property type="match status" value="1"/>
</dbReference>